<keyword evidence="2" id="KW-0732">Signal</keyword>
<proteinExistence type="predicted"/>
<dbReference type="STRING" id="1612308.SAMN05444581_12220"/>
<gene>
    <name evidence="3" type="ORF">SAMN05444581_12220</name>
</gene>
<evidence type="ECO:0000313" key="3">
    <source>
        <dbReference type="EMBL" id="SFK80209.1"/>
    </source>
</evidence>
<dbReference type="InterPro" id="IPR022073">
    <property type="entry name" value="T4BSS_DotH_IcmK"/>
</dbReference>
<feature type="signal peptide" evidence="2">
    <location>
        <begin position="1"/>
        <end position="20"/>
    </location>
</feature>
<evidence type="ECO:0000256" key="1">
    <source>
        <dbReference type="SAM" id="MobiDB-lite"/>
    </source>
</evidence>
<dbReference type="Pfam" id="PF12293">
    <property type="entry name" value="T4BSS_DotH_IcmK"/>
    <property type="match status" value="1"/>
</dbReference>
<dbReference type="AlphaFoldDB" id="A0A1I4CIU8"/>
<dbReference type="OrthoDB" id="8682498at2"/>
<evidence type="ECO:0000256" key="2">
    <source>
        <dbReference type="SAM" id="SignalP"/>
    </source>
</evidence>
<organism evidence="3 4">
    <name type="scientific">Methylocapsa palsarum</name>
    <dbReference type="NCBI Taxonomy" id="1612308"/>
    <lineage>
        <taxon>Bacteria</taxon>
        <taxon>Pseudomonadati</taxon>
        <taxon>Pseudomonadota</taxon>
        <taxon>Alphaproteobacteria</taxon>
        <taxon>Hyphomicrobiales</taxon>
        <taxon>Beijerinckiaceae</taxon>
        <taxon>Methylocapsa</taxon>
    </lineage>
</organism>
<dbReference type="EMBL" id="FOSN01000022">
    <property type="protein sequence ID" value="SFK80209.1"/>
    <property type="molecule type" value="Genomic_DNA"/>
</dbReference>
<feature type="chain" id="PRO_5011601204" evidence="2">
    <location>
        <begin position="21"/>
        <end position="317"/>
    </location>
</feature>
<sequence length="317" mass="32506">MNRKALIFGALALAAHPGHAKAQQAASLPPAGGVQAIPGGQAERGADSMIPPITPGMIKALGNRLGENKRAQEEVMTQYAAPDSRRVVVSFTPGQPTPIIQVVKGYPTAVSFFDTTGEPWPIAWDTNSNPAGATGGVNCNSNSSGNGAAIATVGFYVCTPVQGSNVLQITPASLSPRGGLLVNLQGAPKPFSFVLIGGGSRYDADLSVQVSSKGPKAKTPIAQAAAPDTASPFLTALLDGVAPAEATPLSVSGVSPDDLRAWRVGDRIILRTRYTLVSPEWTASESAEGGLTVYSIPQTPVVLLSAEGRTVSASLAE</sequence>
<reference evidence="3 4" key="1">
    <citation type="submission" date="2016-10" db="EMBL/GenBank/DDBJ databases">
        <authorList>
            <person name="de Groot N.N."/>
        </authorList>
    </citation>
    <scope>NUCLEOTIDE SEQUENCE [LARGE SCALE GENOMIC DNA]</scope>
    <source>
        <strain evidence="3 4">NE2</strain>
    </source>
</reference>
<evidence type="ECO:0000313" key="4">
    <source>
        <dbReference type="Proteomes" id="UP000198755"/>
    </source>
</evidence>
<feature type="region of interest" description="Disordered" evidence="1">
    <location>
        <begin position="23"/>
        <end position="51"/>
    </location>
</feature>
<dbReference type="Proteomes" id="UP000198755">
    <property type="component" value="Unassembled WGS sequence"/>
</dbReference>
<dbReference type="RefSeq" id="WP_091686050.1">
    <property type="nucleotide sequence ID" value="NZ_FOSN01000022.1"/>
</dbReference>
<protein>
    <submittedName>
        <fullName evidence="3">Intracellular multiplication protein IcmK</fullName>
    </submittedName>
</protein>
<keyword evidence="4" id="KW-1185">Reference proteome</keyword>
<name>A0A1I4CIU8_9HYPH</name>
<accession>A0A1I4CIU8</accession>